<gene>
    <name evidence="1" type="ORF">NSJP_0624</name>
</gene>
<name>A0A1W1I1B3_9BACT</name>
<evidence type="ECO:0000313" key="1">
    <source>
        <dbReference type="EMBL" id="SLM46796.1"/>
    </source>
</evidence>
<dbReference type="AlphaFoldDB" id="A0A1W1I1B3"/>
<keyword evidence="2" id="KW-1185">Reference proteome</keyword>
<dbReference type="Proteomes" id="UP000192042">
    <property type="component" value="Chromosome I"/>
</dbReference>
<reference evidence="1 2" key="1">
    <citation type="submission" date="2017-03" db="EMBL/GenBank/DDBJ databases">
        <authorList>
            <person name="Afonso C.L."/>
            <person name="Miller P.J."/>
            <person name="Scott M.A."/>
            <person name="Spackman E."/>
            <person name="Goraichik I."/>
            <person name="Dimitrov K.M."/>
            <person name="Suarez D.L."/>
            <person name="Swayne D.E."/>
        </authorList>
    </citation>
    <scope>NUCLEOTIDE SEQUENCE [LARGE SCALE GENOMIC DNA]</scope>
    <source>
        <strain evidence="1">Genome sequencing of Nitrospira japonica strain NJ11</strain>
    </source>
</reference>
<sequence>MSLKRADPCSRRTRICEPLPNRPATLEQIVAQYISAYRSRAQEALDRIPTGTPPASAVEIAVWAGKADHQRRLSPKSLSAFQKILLGKLHIIQNCANFDELHRSMEADRVHGVGKLAIYDIALLLGRYWGYLPERVYLHRGTRRGAKALSPLGVDHRCDSLTVTDFPTSFHALQPYEIEDCLCIYEDHIKRIVSHLALSK</sequence>
<dbReference type="KEGG" id="nja:NSJP_0624"/>
<evidence type="ECO:0000313" key="2">
    <source>
        <dbReference type="Proteomes" id="UP000192042"/>
    </source>
</evidence>
<protein>
    <submittedName>
        <fullName evidence="1">Uncharacterized protein</fullName>
    </submittedName>
</protein>
<accession>A0A1W1I1B3</accession>
<organism evidence="1 2">
    <name type="scientific">Nitrospira japonica</name>
    <dbReference type="NCBI Taxonomy" id="1325564"/>
    <lineage>
        <taxon>Bacteria</taxon>
        <taxon>Pseudomonadati</taxon>
        <taxon>Nitrospirota</taxon>
        <taxon>Nitrospiria</taxon>
        <taxon>Nitrospirales</taxon>
        <taxon>Nitrospiraceae</taxon>
        <taxon>Nitrospira</taxon>
    </lineage>
</organism>
<dbReference type="STRING" id="1325564.NSJP_0624"/>
<proteinExistence type="predicted"/>
<dbReference type="EMBL" id="LT828648">
    <property type="protein sequence ID" value="SLM46796.1"/>
    <property type="molecule type" value="Genomic_DNA"/>
</dbReference>